<protein>
    <submittedName>
        <fullName evidence="2">Uncharacterized protein</fullName>
    </submittedName>
</protein>
<dbReference type="AlphaFoldDB" id="A0A914RZS1"/>
<keyword evidence="1" id="KW-1185">Reference proteome</keyword>
<evidence type="ECO:0000313" key="1">
    <source>
        <dbReference type="Proteomes" id="UP000887564"/>
    </source>
</evidence>
<dbReference type="Proteomes" id="UP000887564">
    <property type="component" value="Unplaced"/>
</dbReference>
<sequence length="90" mass="10034">MFAQLSLKSKNIKCGDKTSFKNYIKELGEAFSQRRKCVIRMTVATTLSHLLLEGPACSYCITNICCPDQAMQVITQSCVCSIMGITRCRC</sequence>
<evidence type="ECO:0000313" key="2">
    <source>
        <dbReference type="WBParaSite" id="PEQ_0001183301-mRNA-1"/>
    </source>
</evidence>
<accession>A0A914RZS1</accession>
<organism evidence="1 2">
    <name type="scientific">Parascaris equorum</name>
    <name type="common">Equine roundworm</name>
    <dbReference type="NCBI Taxonomy" id="6256"/>
    <lineage>
        <taxon>Eukaryota</taxon>
        <taxon>Metazoa</taxon>
        <taxon>Ecdysozoa</taxon>
        <taxon>Nematoda</taxon>
        <taxon>Chromadorea</taxon>
        <taxon>Rhabditida</taxon>
        <taxon>Spirurina</taxon>
        <taxon>Ascaridomorpha</taxon>
        <taxon>Ascaridoidea</taxon>
        <taxon>Ascarididae</taxon>
        <taxon>Parascaris</taxon>
    </lineage>
</organism>
<proteinExistence type="predicted"/>
<dbReference type="WBParaSite" id="PEQ_0001183301-mRNA-1">
    <property type="protein sequence ID" value="PEQ_0001183301-mRNA-1"/>
    <property type="gene ID" value="PEQ_0001183301"/>
</dbReference>
<reference evidence="2" key="1">
    <citation type="submission" date="2022-11" db="UniProtKB">
        <authorList>
            <consortium name="WormBaseParasite"/>
        </authorList>
    </citation>
    <scope>IDENTIFICATION</scope>
</reference>
<name>A0A914RZS1_PAREQ</name>